<evidence type="ECO:0000313" key="2">
    <source>
        <dbReference type="EMBL" id="JAH24300.1"/>
    </source>
</evidence>
<reference evidence="2" key="1">
    <citation type="submission" date="2014-11" db="EMBL/GenBank/DDBJ databases">
        <authorList>
            <person name="Amaro Gonzalez C."/>
        </authorList>
    </citation>
    <scope>NUCLEOTIDE SEQUENCE</scope>
</reference>
<protein>
    <submittedName>
        <fullName evidence="2">Uncharacterized protein</fullName>
    </submittedName>
</protein>
<dbReference type="AlphaFoldDB" id="A0A0E9R774"/>
<name>A0A0E9R774_ANGAN</name>
<accession>A0A0E9R774</accession>
<sequence>MLLRVLSHAATTLVGTEEPDTGRYKNSRSLRGFY</sequence>
<proteinExistence type="predicted"/>
<evidence type="ECO:0000256" key="1">
    <source>
        <dbReference type="SAM" id="MobiDB-lite"/>
    </source>
</evidence>
<organism evidence="2">
    <name type="scientific">Anguilla anguilla</name>
    <name type="common">European freshwater eel</name>
    <name type="synonym">Muraena anguilla</name>
    <dbReference type="NCBI Taxonomy" id="7936"/>
    <lineage>
        <taxon>Eukaryota</taxon>
        <taxon>Metazoa</taxon>
        <taxon>Chordata</taxon>
        <taxon>Craniata</taxon>
        <taxon>Vertebrata</taxon>
        <taxon>Euteleostomi</taxon>
        <taxon>Actinopterygii</taxon>
        <taxon>Neopterygii</taxon>
        <taxon>Teleostei</taxon>
        <taxon>Anguilliformes</taxon>
        <taxon>Anguillidae</taxon>
        <taxon>Anguilla</taxon>
    </lineage>
</organism>
<feature type="region of interest" description="Disordered" evidence="1">
    <location>
        <begin position="15"/>
        <end position="34"/>
    </location>
</feature>
<reference evidence="2" key="2">
    <citation type="journal article" date="2015" name="Fish Shellfish Immunol.">
        <title>Early steps in the European eel (Anguilla anguilla)-Vibrio vulnificus interaction in the gills: Role of the RtxA13 toxin.</title>
        <authorList>
            <person name="Callol A."/>
            <person name="Pajuelo D."/>
            <person name="Ebbesson L."/>
            <person name="Teles M."/>
            <person name="MacKenzie S."/>
            <person name="Amaro C."/>
        </authorList>
    </citation>
    <scope>NUCLEOTIDE SEQUENCE</scope>
</reference>
<dbReference type="EMBL" id="GBXM01084277">
    <property type="protein sequence ID" value="JAH24300.1"/>
    <property type="molecule type" value="Transcribed_RNA"/>
</dbReference>